<evidence type="ECO:0000313" key="3">
    <source>
        <dbReference type="EMBL" id="MBB4696224.1"/>
    </source>
</evidence>
<organism evidence="3 4">
    <name type="scientific">Paractinoplanes abujensis</name>
    <dbReference type="NCBI Taxonomy" id="882441"/>
    <lineage>
        <taxon>Bacteria</taxon>
        <taxon>Bacillati</taxon>
        <taxon>Actinomycetota</taxon>
        <taxon>Actinomycetes</taxon>
        <taxon>Micromonosporales</taxon>
        <taxon>Micromonosporaceae</taxon>
        <taxon>Paractinoplanes</taxon>
    </lineage>
</organism>
<dbReference type="Proteomes" id="UP000542742">
    <property type="component" value="Unassembled WGS sequence"/>
</dbReference>
<feature type="transmembrane region" description="Helical" evidence="1">
    <location>
        <begin position="521"/>
        <end position="542"/>
    </location>
</feature>
<dbReference type="EMBL" id="JACHMF010000001">
    <property type="protein sequence ID" value="MBB4696224.1"/>
    <property type="molecule type" value="Genomic_DNA"/>
</dbReference>
<reference evidence="3 4" key="1">
    <citation type="submission" date="2020-08" db="EMBL/GenBank/DDBJ databases">
        <title>Sequencing the genomes of 1000 actinobacteria strains.</title>
        <authorList>
            <person name="Klenk H.-P."/>
        </authorList>
    </citation>
    <scope>NUCLEOTIDE SEQUENCE [LARGE SCALE GENOMIC DNA]</scope>
    <source>
        <strain evidence="3 4">DSM 45518</strain>
    </source>
</reference>
<feature type="transmembrane region" description="Helical" evidence="1">
    <location>
        <begin position="216"/>
        <end position="236"/>
    </location>
</feature>
<feature type="transmembrane region" description="Helical" evidence="1">
    <location>
        <begin position="417"/>
        <end position="433"/>
    </location>
</feature>
<feature type="domain" description="DUF6311" evidence="2">
    <location>
        <begin position="179"/>
        <end position="477"/>
    </location>
</feature>
<comment type="caution">
    <text evidence="3">The sequence shown here is derived from an EMBL/GenBank/DDBJ whole genome shotgun (WGS) entry which is preliminary data.</text>
</comment>
<protein>
    <recommendedName>
        <fullName evidence="2">DUF6311 domain-containing protein</fullName>
    </recommendedName>
</protein>
<feature type="transmembrane region" description="Helical" evidence="1">
    <location>
        <begin position="489"/>
        <end position="509"/>
    </location>
</feature>
<feature type="transmembrane region" description="Helical" evidence="1">
    <location>
        <begin position="344"/>
        <end position="363"/>
    </location>
</feature>
<accession>A0A7W7CX03</accession>
<feature type="transmembrane region" description="Helical" evidence="1">
    <location>
        <begin position="440"/>
        <end position="460"/>
    </location>
</feature>
<feature type="transmembrane region" description="Helical" evidence="1">
    <location>
        <begin position="126"/>
        <end position="145"/>
    </location>
</feature>
<keyword evidence="1" id="KW-0472">Membrane</keyword>
<gene>
    <name evidence="3" type="ORF">BKA14_006372</name>
</gene>
<dbReference type="InterPro" id="IPR046278">
    <property type="entry name" value="DUF6311"/>
</dbReference>
<evidence type="ECO:0000259" key="2">
    <source>
        <dbReference type="Pfam" id="PF19830"/>
    </source>
</evidence>
<feature type="transmembrane region" description="Helical" evidence="1">
    <location>
        <begin position="293"/>
        <end position="309"/>
    </location>
</feature>
<proteinExistence type="predicted"/>
<sequence length="711" mass="77372">MRHSPRGTPPARFSCAGPHGCHEYTVHIGSITHGPLVTATLPTSVRLAHAMTITGNASTGQPAGGNVLPPRQVTEAEDLDAELIALGTDVAPTAPRSVVPDVEAAPEQAQRPAQRWWRRRPDWRDVLAAVTFIAVALYLTAPLWLNLDHQLRDDPQDQAFFEWMMAHGARVLTDGAYPFFSDRMNYPDGVNMMANTSVLAVSLPMTPVTLLFGPHVAFNLFLTLALAGTGIAWYFVFSRVFVSSRIAAWVGALFCTFAPSMVSHAGGHPNIVSQFLVPLIIWRTLRLRQPGRAVRNGLIMAALLIWQAFINLEVLFMTAVGLGVFCLIMAIVRRRRHPGETRQFLRGLTIAGTVTLAVLAYPLSVQFFGPQSYHGLPQFVRNFGADLASFTAYSSHSVAGNAVIAERLAQNPAEENAFFGWGLVILFVGLIVWMRRSAAVLALGFLALLFGAMSLGPRIFLNGINTGIPGIWAVLHSVPVLNSAVPTRWAMAIAPVVGFLLALGVQRAIDLVKTQPAARGPIRVAMITAVAMALVPLVPVQLKTAPMAPTPEFVTSGAWKQYVDDNHTVVSLPLPDSGYPDPLRWTAITGQEMRIAGAYALLPNQNPLNPSDRTALFSPPWRPTSGLMASIRQGNPIPEINDTRREMTLADLRYWKAAVVVLTPQLRDTEMLRAMTGLLGFQPTWTGGAWVWDVRHLVDDPNAVLTGPDIG</sequence>
<dbReference type="AlphaFoldDB" id="A0A7W7CX03"/>
<evidence type="ECO:0000313" key="4">
    <source>
        <dbReference type="Proteomes" id="UP000542742"/>
    </source>
</evidence>
<keyword evidence="4" id="KW-1185">Reference proteome</keyword>
<name>A0A7W7CX03_9ACTN</name>
<feature type="transmembrane region" description="Helical" evidence="1">
    <location>
        <begin position="315"/>
        <end position="332"/>
    </location>
</feature>
<dbReference type="Pfam" id="PF19830">
    <property type="entry name" value="DUF6311"/>
    <property type="match status" value="1"/>
</dbReference>
<keyword evidence="1" id="KW-0812">Transmembrane</keyword>
<evidence type="ECO:0000256" key="1">
    <source>
        <dbReference type="SAM" id="Phobius"/>
    </source>
</evidence>
<keyword evidence="1" id="KW-1133">Transmembrane helix</keyword>